<gene>
    <name evidence="4 6" type="primary">aat</name>
    <name evidence="6" type="ORF">GCM10023307_25210</name>
</gene>
<comment type="function">
    <text evidence="4">Functions in the N-end rule pathway of protein degradation where it conjugates Leu, Phe and, less efficiently, Met from aminoacyl-tRNAs to the N-termini of proteins containing an N-terminal arginine or lysine.</text>
</comment>
<evidence type="ECO:0000256" key="4">
    <source>
        <dbReference type="HAMAP-Rule" id="MF_00688"/>
    </source>
</evidence>
<comment type="catalytic activity">
    <reaction evidence="4">
        <text>L-phenylalanyl-tRNA(Phe) + an N-terminal L-alpha-aminoacyl-[protein] = an N-terminal L-phenylalanyl-L-alpha-aminoacyl-[protein] + tRNA(Phe)</text>
        <dbReference type="Rhea" id="RHEA:43632"/>
        <dbReference type="Rhea" id="RHEA-COMP:9668"/>
        <dbReference type="Rhea" id="RHEA-COMP:9699"/>
        <dbReference type="Rhea" id="RHEA-COMP:10636"/>
        <dbReference type="Rhea" id="RHEA-COMP:10637"/>
        <dbReference type="ChEBI" id="CHEBI:78442"/>
        <dbReference type="ChEBI" id="CHEBI:78531"/>
        <dbReference type="ChEBI" id="CHEBI:78597"/>
        <dbReference type="ChEBI" id="CHEBI:83561"/>
        <dbReference type="EC" id="2.3.2.6"/>
    </reaction>
</comment>
<keyword evidence="7" id="KW-1185">Reference proteome</keyword>
<dbReference type="InterPro" id="IPR042203">
    <property type="entry name" value="Leu/Phe-tRNA_Trfase_C"/>
</dbReference>
<dbReference type="Proteomes" id="UP001499959">
    <property type="component" value="Unassembled WGS sequence"/>
</dbReference>
<evidence type="ECO:0000313" key="6">
    <source>
        <dbReference type="EMBL" id="GAA4798142.1"/>
    </source>
</evidence>
<comment type="catalytic activity">
    <reaction evidence="4">
        <text>N-terminal L-arginyl-[protein] + L-leucyl-tRNA(Leu) = N-terminal L-leucyl-L-arginyl-[protein] + tRNA(Leu) + H(+)</text>
        <dbReference type="Rhea" id="RHEA:50416"/>
        <dbReference type="Rhea" id="RHEA-COMP:9613"/>
        <dbReference type="Rhea" id="RHEA-COMP:9622"/>
        <dbReference type="Rhea" id="RHEA-COMP:12672"/>
        <dbReference type="Rhea" id="RHEA-COMP:12673"/>
        <dbReference type="ChEBI" id="CHEBI:15378"/>
        <dbReference type="ChEBI" id="CHEBI:64719"/>
        <dbReference type="ChEBI" id="CHEBI:78442"/>
        <dbReference type="ChEBI" id="CHEBI:78494"/>
        <dbReference type="ChEBI" id="CHEBI:133044"/>
        <dbReference type="EC" id="2.3.2.6"/>
    </reaction>
</comment>
<feature type="region of interest" description="Disordered" evidence="5">
    <location>
        <begin position="1"/>
        <end position="22"/>
    </location>
</feature>
<organism evidence="6 7">
    <name type="scientific">Lysobacter hankyongensis</name>
    <dbReference type="NCBI Taxonomy" id="1176535"/>
    <lineage>
        <taxon>Bacteria</taxon>
        <taxon>Pseudomonadati</taxon>
        <taxon>Pseudomonadota</taxon>
        <taxon>Gammaproteobacteria</taxon>
        <taxon>Lysobacterales</taxon>
        <taxon>Lysobacteraceae</taxon>
        <taxon>Lysobacter</taxon>
    </lineage>
</organism>
<accession>A0ABP9BRC6</accession>
<name>A0ABP9BRC6_9GAMM</name>
<dbReference type="RefSeq" id="WP_345303694.1">
    <property type="nucleotide sequence ID" value="NZ_BAABJE010000014.1"/>
</dbReference>
<dbReference type="Pfam" id="PF03588">
    <property type="entry name" value="Leu_Phe_trans"/>
    <property type="match status" value="1"/>
</dbReference>
<dbReference type="Gene3D" id="3.40.630.70">
    <property type="entry name" value="Leucyl/phenylalanyl-tRNA-protein transferase, C-terminal domain"/>
    <property type="match status" value="1"/>
</dbReference>
<comment type="caution">
    <text evidence="6">The sequence shown here is derived from an EMBL/GenBank/DDBJ whole genome shotgun (WGS) entry which is preliminary data.</text>
</comment>
<sequence>MSLRLPWLSSDPTAPFPPPHTALRDPDGLLAAGGDLHPLRLLNAYRQGIFPWFSEGEPILWWSPDPRTVFRTDGVRLSRRDLRFLRGTGWIARADTAFAAVVEACASASRPGQSGTWITHDMQAAYRVLHRLGRAHSIEVFEGARLVGGIYGVALGRMFFGESMVSLESGGSKAALAALAWRLHDWGWPLIDAQVENDHLLRMGAESLPRSRFLAAIAPLVDASEAGESGSPGPWTAAFGDLPVSRIAGR</sequence>
<comment type="similarity">
    <text evidence="4">Belongs to the L/F-transferase family.</text>
</comment>
<keyword evidence="2 4" id="KW-0808">Transferase</keyword>
<evidence type="ECO:0000256" key="3">
    <source>
        <dbReference type="ARBA" id="ARBA00023315"/>
    </source>
</evidence>
<proteinExistence type="inferred from homology"/>
<dbReference type="NCBIfam" id="TIGR00667">
    <property type="entry name" value="aat"/>
    <property type="match status" value="1"/>
</dbReference>
<comment type="catalytic activity">
    <reaction evidence="4">
        <text>N-terminal L-lysyl-[protein] + L-leucyl-tRNA(Leu) = N-terminal L-leucyl-L-lysyl-[protein] + tRNA(Leu) + H(+)</text>
        <dbReference type="Rhea" id="RHEA:12340"/>
        <dbReference type="Rhea" id="RHEA-COMP:9613"/>
        <dbReference type="Rhea" id="RHEA-COMP:9622"/>
        <dbReference type="Rhea" id="RHEA-COMP:12670"/>
        <dbReference type="Rhea" id="RHEA-COMP:12671"/>
        <dbReference type="ChEBI" id="CHEBI:15378"/>
        <dbReference type="ChEBI" id="CHEBI:65249"/>
        <dbReference type="ChEBI" id="CHEBI:78442"/>
        <dbReference type="ChEBI" id="CHEBI:78494"/>
        <dbReference type="ChEBI" id="CHEBI:133043"/>
        <dbReference type="EC" id="2.3.2.6"/>
    </reaction>
</comment>
<dbReference type="GO" id="GO:0016740">
    <property type="term" value="F:transferase activity"/>
    <property type="evidence" value="ECO:0007669"/>
    <property type="project" value="UniProtKB-KW"/>
</dbReference>
<dbReference type="PANTHER" id="PTHR30098">
    <property type="entry name" value="LEUCYL/PHENYLALANYL-TRNA--PROTEIN TRANSFERASE"/>
    <property type="match status" value="1"/>
</dbReference>
<keyword evidence="3 4" id="KW-0012">Acyltransferase</keyword>
<dbReference type="InterPro" id="IPR004616">
    <property type="entry name" value="Leu/Phe-tRNA_Trfase"/>
</dbReference>
<keyword evidence="1 4" id="KW-0963">Cytoplasm</keyword>
<evidence type="ECO:0000256" key="5">
    <source>
        <dbReference type="SAM" id="MobiDB-lite"/>
    </source>
</evidence>
<dbReference type="Gene3D" id="3.30.70.3550">
    <property type="entry name" value="Leucyl/phenylalanyl-tRNA-protein transferase, N-terminal domain"/>
    <property type="match status" value="1"/>
</dbReference>
<reference evidence="7" key="1">
    <citation type="journal article" date="2019" name="Int. J. Syst. Evol. Microbiol.">
        <title>The Global Catalogue of Microorganisms (GCM) 10K type strain sequencing project: providing services to taxonomists for standard genome sequencing and annotation.</title>
        <authorList>
            <consortium name="The Broad Institute Genomics Platform"/>
            <consortium name="The Broad Institute Genome Sequencing Center for Infectious Disease"/>
            <person name="Wu L."/>
            <person name="Ma J."/>
        </authorList>
    </citation>
    <scope>NUCLEOTIDE SEQUENCE [LARGE SCALE GENOMIC DNA]</scope>
    <source>
        <strain evidence="7">JCM 18204</strain>
    </source>
</reference>
<dbReference type="HAMAP" id="MF_00688">
    <property type="entry name" value="Leu_Phe_trans"/>
    <property type="match status" value="1"/>
</dbReference>
<dbReference type="SUPFAM" id="SSF55729">
    <property type="entry name" value="Acyl-CoA N-acyltransferases (Nat)"/>
    <property type="match status" value="1"/>
</dbReference>
<evidence type="ECO:0000313" key="7">
    <source>
        <dbReference type="Proteomes" id="UP001499959"/>
    </source>
</evidence>
<evidence type="ECO:0000256" key="2">
    <source>
        <dbReference type="ARBA" id="ARBA00022679"/>
    </source>
</evidence>
<evidence type="ECO:0000256" key="1">
    <source>
        <dbReference type="ARBA" id="ARBA00022490"/>
    </source>
</evidence>
<comment type="subcellular location">
    <subcellularLocation>
        <location evidence="4">Cytoplasm</location>
    </subcellularLocation>
</comment>
<dbReference type="InterPro" id="IPR042221">
    <property type="entry name" value="Leu/Phe-tRNA_Trfase_N"/>
</dbReference>
<protein>
    <recommendedName>
        <fullName evidence="4">Leucyl/phenylalanyl-tRNA--protein transferase</fullName>
        <ecNumber evidence="4">2.3.2.6</ecNumber>
    </recommendedName>
    <alternativeName>
        <fullName evidence="4">L/F-transferase</fullName>
    </alternativeName>
    <alternativeName>
        <fullName evidence="4">Leucyltransferase</fullName>
    </alternativeName>
    <alternativeName>
        <fullName evidence="4">Phenyalanyltransferase</fullName>
    </alternativeName>
</protein>
<dbReference type="EMBL" id="BAABJE010000014">
    <property type="protein sequence ID" value="GAA4798142.1"/>
    <property type="molecule type" value="Genomic_DNA"/>
</dbReference>
<dbReference type="InterPro" id="IPR016181">
    <property type="entry name" value="Acyl_CoA_acyltransferase"/>
</dbReference>
<dbReference type="PANTHER" id="PTHR30098:SF2">
    <property type="entry name" value="LEUCYL_PHENYLALANYL-TRNA--PROTEIN TRANSFERASE"/>
    <property type="match status" value="1"/>
</dbReference>
<dbReference type="EC" id="2.3.2.6" evidence="4"/>